<gene>
    <name evidence="1" type="ORF">NQD80_12425</name>
</gene>
<dbReference type="AlphaFoldDB" id="A0ABD5BZS5"/>
<organism evidence="1 2">
    <name type="scientific">Escherichia coli</name>
    <dbReference type="NCBI Taxonomy" id="562"/>
    <lineage>
        <taxon>Bacteria</taxon>
        <taxon>Pseudomonadati</taxon>
        <taxon>Pseudomonadota</taxon>
        <taxon>Gammaproteobacteria</taxon>
        <taxon>Enterobacterales</taxon>
        <taxon>Enterobacteriaceae</taxon>
        <taxon>Escherichia</taxon>
    </lineage>
</organism>
<proteinExistence type="predicted"/>
<evidence type="ECO:0000313" key="1">
    <source>
        <dbReference type="EMBL" id="MDR6046605.1"/>
    </source>
</evidence>
<evidence type="ECO:0000313" key="2">
    <source>
        <dbReference type="Proteomes" id="UP001247581"/>
    </source>
</evidence>
<accession>A0ABD5BZS5</accession>
<reference evidence="1 2" key="1">
    <citation type="submission" date="2022-07" db="EMBL/GenBank/DDBJ databases">
        <title>The wastewater resistome of Residential Aged Care Facilities indicates a role of antimicrobial stewardship in reducing resistance.</title>
        <authorList>
            <person name="Sapula S."/>
            <person name="Hart B.J."/>
            <person name="Henrietta V."/>
            <person name="Amsalu A."/>
            <person name="Jon W."/>
            <person name="Siderius N."/>
            <person name="Nguyen L."/>
            <person name="Turnidge J."/>
            <person name="Gerber C."/>
        </authorList>
    </citation>
    <scope>NUCLEOTIDE SEQUENCE [LARGE SCALE GENOMIC DNA]</scope>
    <source>
        <strain evidence="1 2">ECA685</strain>
    </source>
</reference>
<protein>
    <submittedName>
        <fullName evidence="1">Uncharacterized protein</fullName>
    </submittedName>
</protein>
<comment type="caution">
    <text evidence="1">The sequence shown here is derived from an EMBL/GenBank/DDBJ whole genome shotgun (WGS) entry which is preliminary data.</text>
</comment>
<dbReference type="EMBL" id="JANIDP010000030">
    <property type="protein sequence ID" value="MDR6046605.1"/>
    <property type="molecule type" value="Genomic_DNA"/>
</dbReference>
<feature type="non-terminal residue" evidence="1">
    <location>
        <position position="1"/>
    </location>
</feature>
<name>A0ABD5BZS5_ECOLX</name>
<dbReference type="RefSeq" id="WP_310115243.1">
    <property type="nucleotide sequence ID" value="NZ_JANIDP010000030.1"/>
</dbReference>
<sequence>GRYDTHTASWGQYMRSGQTPGRYDTYTASWGQYMRSGRTPGRYDTHTASWGQYIDNIKKAPRKGLNLFLLNLFHESGDSRYKGGKSEDDLREVLDKFGAHR</sequence>
<dbReference type="Proteomes" id="UP001247581">
    <property type="component" value="Unassembled WGS sequence"/>
</dbReference>